<reference evidence="1" key="1">
    <citation type="submission" date="2021-02" db="EMBL/GenBank/DDBJ databases">
        <authorList>
            <person name="Dougan E. K."/>
            <person name="Rhodes N."/>
            <person name="Thang M."/>
            <person name="Chan C."/>
        </authorList>
    </citation>
    <scope>NUCLEOTIDE SEQUENCE</scope>
</reference>
<proteinExistence type="predicted"/>
<organism evidence="1 2">
    <name type="scientific">Symbiodinium pilosum</name>
    <name type="common">Dinoflagellate</name>
    <dbReference type="NCBI Taxonomy" id="2952"/>
    <lineage>
        <taxon>Eukaryota</taxon>
        <taxon>Sar</taxon>
        <taxon>Alveolata</taxon>
        <taxon>Dinophyceae</taxon>
        <taxon>Suessiales</taxon>
        <taxon>Symbiodiniaceae</taxon>
        <taxon>Symbiodinium</taxon>
    </lineage>
</organism>
<feature type="non-terminal residue" evidence="1">
    <location>
        <position position="312"/>
    </location>
</feature>
<evidence type="ECO:0008006" key="3">
    <source>
        <dbReference type="Google" id="ProtNLM"/>
    </source>
</evidence>
<dbReference type="AlphaFoldDB" id="A0A812TI52"/>
<comment type="caution">
    <text evidence="1">The sequence shown here is derived from an EMBL/GenBank/DDBJ whole genome shotgun (WGS) entry which is preliminary data.</text>
</comment>
<dbReference type="EMBL" id="CAJNIZ010031069">
    <property type="protein sequence ID" value="CAE7527740.1"/>
    <property type="molecule type" value="Genomic_DNA"/>
</dbReference>
<sequence length="312" mass="35546">KGLTAAEMRAAASPFITDVADWRSQPLHRLIILPNLVFEEQRVCAIWTCPGMLKRAEAARNKVVKLAIDGKQKLALVNSEAEANVTQFFSTACEIASQCCKLDLKTQVWQVHKDFAKGIEAARRKVFPFARPCDDYPHMRRASYNVLKQKMGVPSARRQKGGRKDKTATPFDELDDVIRISRVLPTIILFDAVWHVTFAWLQKVSKQACDYLKSTYFNLVERASLEKQFWCGTPVFHSTCCWFAGFWAGVTGTYPGSGSGTQPLESFHAYWQDAVRASVRSDPRAIFSRMERLYEEDWATKFAWQDARVFQT</sequence>
<name>A0A812TI52_SYMPI</name>
<evidence type="ECO:0000313" key="2">
    <source>
        <dbReference type="Proteomes" id="UP000649617"/>
    </source>
</evidence>
<accession>A0A812TI52</accession>
<keyword evidence="2" id="KW-1185">Reference proteome</keyword>
<dbReference type="OrthoDB" id="410126at2759"/>
<gene>
    <name evidence="1" type="ORF">SPIL2461_LOCUS13870</name>
</gene>
<evidence type="ECO:0000313" key="1">
    <source>
        <dbReference type="EMBL" id="CAE7527740.1"/>
    </source>
</evidence>
<protein>
    <recommendedName>
        <fullName evidence="3">MULE transposase domain-containing protein</fullName>
    </recommendedName>
</protein>
<feature type="non-terminal residue" evidence="1">
    <location>
        <position position="1"/>
    </location>
</feature>
<dbReference type="Proteomes" id="UP000649617">
    <property type="component" value="Unassembled WGS sequence"/>
</dbReference>